<dbReference type="InterPro" id="IPR032501">
    <property type="entry name" value="Prot_ATP_ID_OB_2nd"/>
</dbReference>
<feature type="transmembrane region" description="Helical" evidence="29">
    <location>
        <begin position="21"/>
        <end position="42"/>
    </location>
</feature>
<evidence type="ECO:0000259" key="30">
    <source>
        <dbReference type="SMART" id="SM00382"/>
    </source>
</evidence>
<dbReference type="Gene3D" id="3.40.50.300">
    <property type="entry name" value="P-loop containing nucleotide triphosphate hydrolases"/>
    <property type="match status" value="1"/>
</dbReference>
<keyword evidence="18 29" id="KW-1133">Transmembrane helix</keyword>
<comment type="catalytic activity">
    <reaction evidence="23">
        <text>K(+)(in) = K(+)(out)</text>
        <dbReference type="Rhea" id="RHEA:29463"/>
        <dbReference type="ChEBI" id="CHEBI:29103"/>
    </reaction>
</comment>
<evidence type="ECO:0000256" key="28">
    <source>
        <dbReference type="SAM" id="MobiDB-lite"/>
    </source>
</evidence>
<keyword evidence="12" id="KW-0547">Nucleotide-binding</keyword>
<dbReference type="InterPro" id="IPR041569">
    <property type="entry name" value="AAA_lid_3"/>
</dbReference>
<dbReference type="PANTHER" id="PTHR23073">
    <property type="entry name" value="26S PROTEASOME REGULATORY SUBUNIT"/>
    <property type="match status" value="1"/>
</dbReference>
<dbReference type="SUPFAM" id="SSF81324">
    <property type="entry name" value="Voltage-gated potassium channels"/>
    <property type="match status" value="2"/>
</dbReference>
<evidence type="ECO:0000256" key="20">
    <source>
        <dbReference type="ARBA" id="ARBA00023136"/>
    </source>
</evidence>
<feature type="transmembrane region" description="Helical" evidence="29">
    <location>
        <begin position="128"/>
        <end position="158"/>
    </location>
</feature>
<keyword evidence="32" id="KW-1185">Reference proteome</keyword>
<evidence type="ECO:0000256" key="21">
    <source>
        <dbReference type="ARBA" id="ARBA00023242"/>
    </source>
</evidence>
<dbReference type="SMART" id="SM00382">
    <property type="entry name" value="AAA"/>
    <property type="match status" value="1"/>
</dbReference>
<dbReference type="Gene3D" id="1.10.8.60">
    <property type="match status" value="1"/>
</dbReference>
<evidence type="ECO:0000256" key="25">
    <source>
        <dbReference type="ARBA" id="ARBA00079970"/>
    </source>
</evidence>
<dbReference type="InterPro" id="IPR003593">
    <property type="entry name" value="AAA+_ATPase"/>
</dbReference>
<dbReference type="GO" id="GO:0005524">
    <property type="term" value="F:ATP binding"/>
    <property type="evidence" value="ECO:0007669"/>
    <property type="project" value="UniProtKB-KW"/>
</dbReference>
<dbReference type="CDD" id="cd19502">
    <property type="entry name" value="RecA-like_PAN_like"/>
    <property type="match status" value="1"/>
</dbReference>
<dbReference type="InterPro" id="IPR003959">
    <property type="entry name" value="ATPase_AAA_core"/>
</dbReference>
<comment type="similarity">
    <text evidence="4 27">Belongs to the two pore domain potassium channel (TC 1.A.1.8) family.</text>
</comment>
<dbReference type="EMBL" id="JAAWVO010044538">
    <property type="protein sequence ID" value="MBN3319384.1"/>
    <property type="molecule type" value="Genomic_DNA"/>
</dbReference>
<dbReference type="AlphaFoldDB" id="A0A8J7TDD8"/>
<dbReference type="GO" id="GO:0005886">
    <property type="term" value="C:plasma membrane"/>
    <property type="evidence" value="ECO:0007669"/>
    <property type="project" value="UniProtKB-SubCell"/>
</dbReference>
<evidence type="ECO:0000256" key="11">
    <source>
        <dbReference type="ARBA" id="ARBA00022723"/>
    </source>
</evidence>
<dbReference type="GO" id="GO:0046872">
    <property type="term" value="F:metal ion binding"/>
    <property type="evidence" value="ECO:0007669"/>
    <property type="project" value="UniProtKB-KW"/>
</dbReference>
<evidence type="ECO:0000256" key="12">
    <source>
        <dbReference type="ARBA" id="ARBA00022741"/>
    </source>
</evidence>
<evidence type="ECO:0000256" key="10">
    <source>
        <dbReference type="ARBA" id="ARBA00022692"/>
    </source>
</evidence>
<proteinExistence type="inferred from homology"/>
<keyword evidence="7" id="KW-1003">Cell membrane</keyword>
<evidence type="ECO:0000256" key="4">
    <source>
        <dbReference type="ARBA" id="ARBA00006666"/>
    </source>
</evidence>
<evidence type="ECO:0000256" key="1">
    <source>
        <dbReference type="ARBA" id="ARBA00004123"/>
    </source>
</evidence>
<evidence type="ECO:0000313" key="31">
    <source>
        <dbReference type="EMBL" id="MBN3319384.1"/>
    </source>
</evidence>
<dbReference type="InterPro" id="IPR003280">
    <property type="entry name" value="2pore_dom_K_chnl"/>
</dbReference>
<dbReference type="GO" id="GO:0005634">
    <property type="term" value="C:nucleus"/>
    <property type="evidence" value="ECO:0007669"/>
    <property type="project" value="UniProtKB-SubCell"/>
</dbReference>
<dbReference type="Gene3D" id="2.40.50.140">
    <property type="entry name" value="Nucleic acid-binding proteins"/>
    <property type="match status" value="1"/>
</dbReference>
<dbReference type="InterPro" id="IPR012340">
    <property type="entry name" value="NA-bd_OB-fold"/>
</dbReference>
<evidence type="ECO:0000256" key="16">
    <source>
        <dbReference type="ARBA" id="ARBA00022942"/>
    </source>
</evidence>
<evidence type="ECO:0000256" key="22">
    <source>
        <dbReference type="ARBA" id="ARBA00023303"/>
    </source>
</evidence>
<keyword evidence="14" id="KW-0067">ATP-binding</keyword>
<dbReference type="Pfam" id="PF00004">
    <property type="entry name" value="AAA"/>
    <property type="match status" value="1"/>
</dbReference>
<evidence type="ECO:0000256" key="6">
    <source>
        <dbReference type="ARBA" id="ARBA00022448"/>
    </source>
</evidence>
<comment type="subcellular location">
    <subcellularLocation>
        <location evidence="3">Cell membrane</location>
        <topology evidence="3">Multi-pass membrane protein</topology>
    </subcellularLocation>
    <subcellularLocation>
        <location evidence="2">Cytoplasm</location>
    </subcellularLocation>
    <subcellularLocation>
        <location evidence="1">Nucleus</location>
    </subcellularLocation>
</comment>
<protein>
    <recommendedName>
        <fullName evidence="24">26S proteasome regulatory subunit 4</fullName>
    </recommendedName>
    <alternativeName>
        <fullName evidence="25">26S proteasome AAA-ATPase subunit RPT2</fullName>
    </alternativeName>
    <alternativeName>
        <fullName evidence="26">Proteasome 26S subunit ATPase 1</fullName>
    </alternativeName>
</protein>
<keyword evidence="8" id="KW-0963">Cytoplasm</keyword>
<feature type="non-terminal residue" evidence="31">
    <location>
        <position position="1"/>
    </location>
</feature>
<keyword evidence="19 27" id="KW-0406">Ion transport</keyword>
<dbReference type="GO" id="GO:0016887">
    <property type="term" value="F:ATP hydrolysis activity"/>
    <property type="evidence" value="ECO:0007669"/>
    <property type="project" value="InterPro"/>
</dbReference>
<dbReference type="PRINTS" id="PR01588">
    <property type="entry name" value="THIKCHANNEL"/>
</dbReference>
<comment type="similarity">
    <text evidence="5">Belongs to the AAA ATPase family.</text>
</comment>
<organism evidence="31 32">
    <name type="scientific">Atractosteus spatula</name>
    <name type="common">Alligator gar</name>
    <name type="synonym">Lepisosteus spatula</name>
    <dbReference type="NCBI Taxonomy" id="7917"/>
    <lineage>
        <taxon>Eukaryota</taxon>
        <taxon>Metazoa</taxon>
        <taxon>Chordata</taxon>
        <taxon>Craniata</taxon>
        <taxon>Vertebrata</taxon>
        <taxon>Euteleostomi</taxon>
        <taxon>Actinopterygii</taxon>
        <taxon>Neopterygii</taxon>
        <taxon>Holostei</taxon>
        <taxon>Semionotiformes</taxon>
        <taxon>Lepisosteidae</taxon>
        <taxon>Atractosteus</taxon>
    </lineage>
</organism>
<dbReference type="FunFam" id="1.10.8.60:FF:000007">
    <property type="entry name" value="26S proteasome regulatory subunit 4"/>
    <property type="match status" value="1"/>
</dbReference>
<dbReference type="Pfam" id="PF17862">
    <property type="entry name" value="AAA_lid_3"/>
    <property type="match status" value="1"/>
</dbReference>
<gene>
    <name evidence="31" type="primary">Psmc1</name>
    <name evidence="31" type="ORF">GTO95_0004143</name>
</gene>
<evidence type="ECO:0000256" key="24">
    <source>
        <dbReference type="ARBA" id="ARBA00070503"/>
    </source>
</evidence>
<dbReference type="FunFam" id="3.40.50.300:FF:000039">
    <property type="entry name" value="26S proteasome regulatory subunit 4"/>
    <property type="match status" value="1"/>
</dbReference>
<evidence type="ECO:0000256" key="29">
    <source>
        <dbReference type="SAM" id="Phobius"/>
    </source>
</evidence>
<dbReference type="SUPFAM" id="SSF52540">
    <property type="entry name" value="P-loop containing nucleoside triphosphate hydrolases"/>
    <property type="match status" value="1"/>
</dbReference>
<comment type="caution">
    <text evidence="31">The sequence shown here is derived from an EMBL/GenBank/DDBJ whole genome shotgun (WGS) entry which is preliminary data.</text>
</comment>
<feature type="region of interest" description="Disordered" evidence="28">
    <location>
        <begin position="516"/>
        <end position="536"/>
    </location>
</feature>
<evidence type="ECO:0000256" key="18">
    <source>
        <dbReference type="ARBA" id="ARBA00022989"/>
    </source>
</evidence>
<keyword evidence="13" id="KW-0631">Potassium channel</keyword>
<dbReference type="InterPro" id="IPR003960">
    <property type="entry name" value="ATPase_AAA_CS"/>
</dbReference>
<keyword evidence="11" id="KW-0479">Metal-binding</keyword>
<name>A0A8J7TDD8_ATRSP</name>
<accession>A0A8J7TDD8</accession>
<keyword evidence="10 27" id="KW-0812">Transmembrane</keyword>
<feature type="transmembrane region" description="Helical" evidence="29">
    <location>
        <begin position="196"/>
        <end position="218"/>
    </location>
</feature>
<evidence type="ECO:0000256" key="23">
    <source>
        <dbReference type="ARBA" id="ARBA00034430"/>
    </source>
</evidence>
<feature type="region of interest" description="Disordered" evidence="28">
    <location>
        <begin position="406"/>
        <end position="482"/>
    </location>
</feature>
<dbReference type="GO" id="GO:0034702">
    <property type="term" value="C:monoatomic ion channel complex"/>
    <property type="evidence" value="ECO:0007669"/>
    <property type="project" value="UniProtKB-KW"/>
</dbReference>
<dbReference type="Proteomes" id="UP000736164">
    <property type="component" value="Unassembled WGS sequence"/>
</dbReference>
<dbReference type="GO" id="GO:0005267">
    <property type="term" value="F:potassium channel activity"/>
    <property type="evidence" value="ECO:0007669"/>
    <property type="project" value="UniProtKB-KW"/>
</dbReference>
<evidence type="ECO:0000256" key="17">
    <source>
        <dbReference type="ARBA" id="ARBA00022958"/>
    </source>
</evidence>
<dbReference type="InterPro" id="IPR050221">
    <property type="entry name" value="26S_Proteasome_ATPase"/>
</dbReference>
<keyword evidence="21" id="KW-0539">Nucleus</keyword>
<evidence type="ECO:0000256" key="5">
    <source>
        <dbReference type="ARBA" id="ARBA00006914"/>
    </source>
</evidence>
<evidence type="ECO:0000256" key="9">
    <source>
        <dbReference type="ARBA" id="ARBA00022538"/>
    </source>
</evidence>
<dbReference type="FunFam" id="2.40.50.140:FF:000067">
    <property type="entry name" value="26S protease regulatory subunit 4"/>
    <property type="match status" value="1"/>
</dbReference>
<reference evidence="31" key="1">
    <citation type="journal article" date="2021" name="Cell">
        <title>Tracing the genetic footprints of vertebrate landing in non-teleost ray-finned fishes.</title>
        <authorList>
            <person name="Bi X."/>
            <person name="Wang K."/>
            <person name="Yang L."/>
            <person name="Pan H."/>
            <person name="Jiang H."/>
            <person name="Wei Q."/>
            <person name="Fang M."/>
            <person name="Yu H."/>
            <person name="Zhu C."/>
            <person name="Cai Y."/>
            <person name="He Y."/>
            <person name="Gan X."/>
            <person name="Zeng H."/>
            <person name="Yu D."/>
            <person name="Zhu Y."/>
            <person name="Jiang H."/>
            <person name="Qiu Q."/>
            <person name="Yang H."/>
            <person name="Zhang Y.E."/>
            <person name="Wang W."/>
            <person name="Zhu M."/>
            <person name="He S."/>
            <person name="Zhang G."/>
        </authorList>
    </citation>
    <scope>NUCLEOTIDE SEQUENCE</scope>
    <source>
        <strain evidence="31">Allg_001</strain>
    </source>
</reference>
<evidence type="ECO:0000256" key="15">
    <source>
        <dbReference type="ARBA" id="ARBA00022882"/>
    </source>
</evidence>
<feature type="compositionally biased region" description="Basic and acidic residues" evidence="28">
    <location>
        <begin position="446"/>
        <end position="458"/>
    </location>
</feature>
<evidence type="ECO:0000256" key="2">
    <source>
        <dbReference type="ARBA" id="ARBA00004496"/>
    </source>
</evidence>
<feature type="transmembrane region" description="Helical" evidence="29">
    <location>
        <begin position="101"/>
        <end position="122"/>
    </location>
</feature>
<keyword evidence="9" id="KW-0633">Potassium transport</keyword>
<evidence type="ECO:0000256" key="13">
    <source>
        <dbReference type="ARBA" id="ARBA00022826"/>
    </source>
</evidence>
<dbReference type="GO" id="GO:0000502">
    <property type="term" value="C:proteasome complex"/>
    <property type="evidence" value="ECO:0007669"/>
    <property type="project" value="UniProtKB-KW"/>
</dbReference>
<dbReference type="Gene3D" id="1.10.287.70">
    <property type="match status" value="1"/>
</dbReference>
<evidence type="ECO:0000256" key="26">
    <source>
        <dbReference type="ARBA" id="ARBA00082594"/>
    </source>
</evidence>
<dbReference type="FunFam" id="1.10.287.70:FF:000070">
    <property type="entry name" value="Potassium channel, subfamily K, member 12 like"/>
    <property type="match status" value="1"/>
</dbReference>
<dbReference type="InterPro" id="IPR013099">
    <property type="entry name" value="K_chnl_dom"/>
</dbReference>
<evidence type="ECO:0000256" key="19">
    <source>
        <dbReference type="ARBA" id="ARBA00023065"/>
    </source>
</evidence>
<feature type="non-terminal residue" evidence="31">
    <location>
        <position position="872"/>
    </location>
</feature>
<evidence type="ECO:0000256" key="8">
    <source>
        <dbReference type="ARBA" id="ARBA00022490"/>
    </source>
</evidence>
<evidence type="ECO:0000256" key="3">
    <source>
        <dbReference type="ARBA" id="ARBA00004651"/>
    </source>
</evidence>
<feature type="domain" description="AAA+ ATPase" evidence="30">
    <location>
        <begin position="650"/>
        <end position="789"/>
    </location>
</feature>
<keyword evidence="16" id="KW-0647">Proteasome</keyword>
<keyword evidence="22 27" id="KW-0407">Ion channel</keyword>
<keyword evidence="6 27" id="KW-0813">Transport</keyword>
<keyword evidence="20 29" id="KW-0472">Membrane</keyword>
<feature type="transmembrane region" description="Helical" evidence="29">
    <location>
        <begin position="258"/>
        <end position="278"/>
    </location>
</feature>
<feature type="compositionally biased region" description="Basic and acidic residues" evidence="28">
    <location>
        <begin position="518"/>
        <end position="535"/>
    </location>
</feature>
<evidence type="ECO:0000256" key="7">
    <source>
        <dbReference type="ARBA" id="ARBA00022475"/>
    </source>
</evidence>
<feature type="transmembrane region" description="Helical" evidence="29">
    <location>
        <begin position="224"/>
        <end position="246"/>
    </location>
</feature>
<dbReference type="InterPro" id="IPR027417">
    <property type="entry name" value="P-loop_NTPase"/>
</dbReference>
<dbReference type="InterPro" id="IPR005410">
    <property type="entry name" value="2pore_dom_K_chnl_THIK"/>
</dbReference>
<evidence type="ECO:0000313" key="32">
    <source>
        <dbReference type="Proteomes" id="UP000736164"/>
    </source>
</evidence>
<keyword evidence="17" id="KW-0630">Potassium</keyword>
<dbReference type="PRINTS" id="PR01333">
    <property type="entry name" value="2POREKCHANEL"/>
</dbReference>
<evidence type="ECO:0000256" key="14">
    <source>
        <dbReference type="ARBA" id="ARBA00022840"/>
    </source>
</evidence>
<dbReference type="Pfam" id="PF16450">
    <property type="entry name" value="Prot_ATP_ID_OB_C"/>
    <property type="match status" value="1"/>
</dbReference>
<dbReference type="GO" id="GO:0005737">
    <property type="term" value="C:cytoplasm"/>
    <property type="evidence" value="ECO:0007669"/>
    <property type="project" value="UniProtKB-SubCell"/>
</dbReference>
<sequence>MANRGSCCCSVGPVPEDTARFLLLALLIVMYLLCGAAVFSALEHPKEKQAKERWAQRFDNFTQRYNLSREDLERFLRHYEEANVAGIRVDSVRPRWDFTGAFYFVGTVVSTIGFGMTTPATVGGKIFLIFYGLFGCAATILFFNLFLERLITVLAFVMKSCYERQRRRQGVAPHDHLRDSSHSEGADSLAGWKPSVYYVMLILCVAAVIVSCCASAMYSAIEGWSFFDSLYFCFVAFSTIGFGDLVSSQNMKYEDQGLYRFGNFVFILMGVCCIYSLFNVISIVIKQILNWILRKLELRCCPRCPARRLRVRRNMVVPGRPRSQRNVSIETDAINESETDGRRMSGEMISMKDFLAANKVSLAIMQKQLSETANGHPRPPGCGSRHNGFSGGVGALAIMNNRLAETSVDRGDPSPEPPEFPCLSWTPGAGGDRGQSQSGGHGPGGGKKDDKDKKKKYEPPIPTRVGKKKKKSKGPDAASKLPLVTPHTQCRLKLLKLERIKDYLLMEEEFIRNQEQMKPLEEKQEEERSKVDDLRGTPMSVGTLEEIIDDNHAIVSTSVGSEHYVSILSFVDKDLLEPGCSVLLNHKVHAVIGVLMDDTDPLVTVMKVEKAPQETYADIGGLDNQIQEIKESVELPLTHPEYYEEMGIKPPKGVILYGPPGTGKTLLAKAVANQTSATFLRVVGSELIQKYLGDGPKLVRELFRVAEEHAPSIVFIDEIDAIGTKRYDSNSGGEREIQRTMLELLNQLDGFDSRGDVKVIMATNRIETLDPALIRPGRIDRKIEFPLPDEKTKRRIFQIHTSRMTLADDVTLDDLILAKDDLSGADIKAICTEAGLMALRERRMKVTNEDFKKSKENVLYKKQEGTPEGLYL</sequence>
<evidence type="ECO:0000256" key="27">
    <source>
        <dbReference type="RuleBase" id="RU003857"/>
    </source>
</evidence>
<dbReference type="PROSITE" id="PS00674">
    <property type="entry name" value="AAA"/>
    <property type="match status" value="1"/>
</dbReference>
<keyword evidence="15" id="KW-0851">Voltage-gated channel</keyword>
<feature type="compositionally biased region" description="Gly residues" evidence="28">
    <location>
        <begin position="428"/>
        <end position="445"/>
    </location>
</feature>
<dbReference type="Pfam" id="PF07885">
    <property type="entry name" value="Ion_trans_2"/>
    <property type="match status" value="2"/>
</dbReference>